<sequence length="385" mass="43994">MIKINDPKLFDNIVLDDHLTSLIHSKVPFANRPRREININELGNKVLTFEEMSQYTQSNSWRLVALASRNSIINTHESQTNTILQYWALRLISLVQLKQLRIASKELVQLETIFKDHFDSLNTQNTHTHTKQNSWLSDWPFELVLLRAHIPMLTSNDIDLAINRICELIELNENNMLYISPKITQKDQKDLVTKNRSKQLEVNLVGLLLNEKNYDLAIDVLEKQSRRDPKNTQIMSFLGRVYLQAGCISKAYSSFVTVSEMIPNDIVNSTNWGYYNVALGNWEQAKESFSNAINYQDGDANYSLINNIAVCDLYMGNAPVMLQNLQRVMQEMPSTAGTDEALIFNYCSAVELGCSGSWQQSLKIQKMIDVGQWAGDGFDTSVFKL</sequence>
<dbReference type="InterPro" id="IPR019734">
    <property type="entry name" value="TPR_rpt"/>
</dbReference>
<dbReference type="PANTHER" id="PTHR21581:SF6">
    <property type="entry name" value="TRAFFICKING PROTEIN PARTICLE COMPLEX SUBUNIT 12"/>
    <property type="match status" value="1"/>
</dbReference>
<comment type="caution">
    <text evidence="2">The sequence shown here is derived from an EMBL/GenBank/DDBJ whole genome shotgun (WGS) entry which is preliminary data.</text>
</comment>
<dbReference type="GO" id="GO:0005794">
    <property type="term" value="C:Golgi apparatus"/>
    <property type="evidence" value="ECO:0007669"/>
    <property type="project" value="TreeGrafter"/>
</dbReference>
<accession>A0A2T9XYK2</accession>
<dbReference type="SUPFAM" id="SSF48452">
    <property type="entry name" value="TPR-like"/>
    <property type="match status" value="1"/>
</dbReference>
<dbReference type="OrthoDB" id="428342at2759"/>
<reference evidence="2 3" key="1">
    <citation type="journal article" date="2018" name="MBio">
        <title>Comparative Genomics Reveals the Core Gene Toolbox for the Fungus-Insect Symbiosis.</title>
        <authorList>
            <person name="Wang Y."/>
            <person name="Stata M."/>
            <person name="Wang W."/>
            <person name="Stajich J.E."/>
            <person name="White M.M."/>
            <person name="Moncalvo J.M."/>
        </authorList>
    </citation>
    <scope>NUCLEOTIDE SEQUENCE [LARGE SCALE GENOMIC DNA]</scope>
    <source>
        <strain evidence="2 3">AUS-77-4</strain>
    </source>
</reference>
<dbReference type="InterPro" id="IPR011990">
    <property type="entry name" value="TPR-like_helical_dom_sf"/>
</dbReference>
<dbReference type="PANTHER" id="PTHR21581">
    <property type="entry name" value="D-ALANYL-D-ALANINE CARBOXYPEPTIDASE"/>
    <property type="match status" value="1"/>
</dbReference>
<gene>
    <name evidence="2" type="ORF">BB559_007174</name>
</gene>
<feature type="repeat" description="TPR" evidence="1">
    <location>
        <begin position="232"/>
        <end position="265"/>
    </location>
</feature>
<dbReference type="Gene3D" id="1.25.40.10">
    <property type="entry name" value="Tetratricopeptide repeat domain"/>
    <property type="match status" value="1"/>
</dbReference>
<keyword evidence="1" id="KW-0802">TPR repeat</keyword>
<dbReference type="Proteomes" id="UP000245699">
    <property type="component" value="Unassembled WGS sequence"/>
</dbReference>
<evidence type="ECO:0000313" key="2">
    <source>
        <dbReference type="EMBL" id="PVU85158.1"/>
    </source>
</evidence>
<proteinExistence type="predicted"/>
<dbReference type="EMBL" id="MBFT01001140">
    <property type="protein sequence ID" value="PVU85158.1"/>
    <property type="molecule type" value="Genomic_DNA"/>
</dbReference>
<keyword evidence="3" id="KW-1185">Reference proteome</keyword>
<name>A0A2T9XYK2_9FUNG</name>
<dbReference type="GO" id="GO:0030008">
    <property type="term" value="C:TRAPP complex"/>
    <property type="evidence" value="ECO:0007669"/>
    <property type="project" value="TreeGrafter"/>
</dbReference>
<dbReference type="AlphaFoldDB" id="A0A2T9XYK2"/>
<dbReference type="STRING" id="61424.A0A2T9XYK2"/>
<evidence type="ECO:0000313" key="3">
    <source>
        <dbReference type="Proteomes" id="UP000245699"/>
    </source>
</evidence>
<evidence type="ECO:0000256" key="1">
    <source>
        <dbReference type="PROSITE-ProRule" id="PRU00339"/>
    </source>
</evidence>
<protein>
    <submittedName>
        <fullName evidence="2">Uncharacterized protein</fullName>
    </submittedName>
</protein>
<organism evidence="2 3">
    <name type="scientific">Furculomyces boomerangus</name>
    <dbReference type="NCBI Taxonomy" id="61424"/>
    <lineage>
        <taxon>Eukaryota</taxon>
        <taxon>Fungi</taxon>
        <taxon>Fungi incertae sedis</taxon>
        <taxon>Zoopagomycota</taxon>
        <taxon>Kickxellomycotina</taxon>
        <taxon>Harpellomycetes</taxon>
        <taxon>Harpellales</taxon>
        <taxon>Harpellaceae</taxon>
        <taxon>Furculomyces</taxon>
    </lineage>
</organism>
<dbReference type="PROSITE" id="PS50005">
    <property type="entry name" value="TPR"/>
    <property type="match status" value="1"/>
</dbReference>